<evidence type="ECO:0000256" key="3">
    <source>
        <dbReference type="ARBA" id="ARBA00011837"/>
    </source>
</evidence>
<comment type="subcellular location">
    <subcellularLocation>
        <location evidence="1 8">Nucleus</location>
    </subcellularLocation>
</comment>
<dbReference type="EMBL" id="CAJPIZ010004878">
    <property type="protein sequence ID" value="CAG2108033.1"/>
    <property type="molecule type" value="Genomic_DNA"/>
</dbReference>
<sequence length="242" mass="26988">MDREEKALEETVDSLTHKVAELKTSLQTMIMRLESEWESISWTQLIDNYVVFSAQIQNLMKIVKKDKTPALRNRLLFPLLLSPDIDEELMKLTEGRVQSFNHDMVPDYLRTKPEPEIEAKENVIVGKACNLSADQSQKQMTSANKIVNNMTDLVKNMRDEWETETNRQNQTQTSLMNDTTALIAAITFGKGLKAMAPSMKGSAPPVAPSAAQTSGSGRPTGKAPATIKTNIKAAANIHPYQR</sequence>
<comment type="similarity">
    <text evidence="2 8">Belongs to the Mediator complex subunit 8 family.</text>
</comment>
<dbReference type="GO" id="GO:0070847">
    <property type="term" value="C:core mediator complex"/>
    <property type="evidence" value="ECO:0007669"/>
    <property type="project" value="TreeGrafter"/>
</dbReference>
<organism evidence="10">
    <name type="scientific">Medioppia subpectinata</name>
    <dbReference type="NCBI Taxonomy" id="1979941"/>
    <lineage>
        <taxon>Eukaryota</taxon>
        <taxon>Metazoa</taxon>
        <taxon>Ecdysozoa</taxon>
        <taxon>Arthropoda</taxon>
        <taxon>Chelicerata</taxon>
        <taxon>Arachnida</taxon>
        <taxon>Acari</taxon>
        <taxon>Acariformes</taxon>
        <taxon>Sarcoptiformes</taxon>
        <taxon>Oribatida</taxon>
        <taxon>Brachypylina</taxon>
        <taxon>Oppioidea</taxon>
        <taxon>Oppiidae</taxon>
        <taxon>Medioppia</taxon>
    </lineage>
</organism>
<keyword evidence="5 8" id="KW-0010">Activator</keyword>
<dbReference type="AlphaFoldDB" id="A0A7R9Q0Y9"/>
<evidence type="ECO:0000256" key="8">
    <source>
        <dbReference type="RuleBase" id="RU364144"/>
    </source>
</evidence>
<comment type="function">
    <text evidence="8">Component of the Mediator complex, a coactivator involved in the regulated transcription of nearly all RNA polymerase II-dependent genes. Mediator functions as a bridge to convey information from gene-specific regulatory proteins to the basal RNA polymerase II transcription machinery. Mediator is recruited to promoters by direct interactions with regulatory proteins and serves as a scaffold for the assembly of a functional preinitiation complex with RNA polymerase II and the general transcription factors.</text>
</comment>
<evidence type="ECO:0000256" key="1">
    <source>
        <dbReference type="ARBA" id="ARBA00004123"/>
    </source>
</evidence>
<dbReference type="PANTHER" id="PTHR13074">
    <property type="entry name" value="MEDIATOR OF RNA POLYMERASE II TRANSCRIPTION SUBUNIT 8"/>
    <property type="match status" value="1"/>
</dbReference>
<evidence type="ECO:0000256" key="9">
    <source>
        <dbReference type="SAM" id="MobiDB-lite"/>
    </source>
</evidence>
<keyword evidence="6 8" id="KW-0804">Transcription</keyword>
<dbReference type="PANTHER" id="PTHR13074:SF9">
    <property type="entry name" value="MEDIATOR OF RNA POLYMERASE II TRANSCRIPTION SUBUNIT 8"/>
    <property type="match status" value="1"/>
</dbReference>
<proteinExistence type="inferred from homology"/>
<evidence type="ECO:0000256" key="6">
    <source>
        <dbReference type="ARBA" id="ARBA00023163"/>
    </source>
</evidence>
<keyword evidence="4 8" id="KW-0805">Transcription regulation</keyword>
<reference evidence="10" key="1">
    <citation type="submission" date="2020-11" db="EMBL/GenBank/DDBJ databases">
        <authorList>
            <person name="Tran Van P."/>
        </authorList>
    </citation>
    <scope>NUCLEOTIDE SEQUENCE</scope>
</reference>
<dbReference type="GO" id="GO:0003712">
    <property type="term" value="F:transcription coregulator activity"/>
    <property type="evidence" value="ECO:0007669"/>
    <property type="project" value="InterPro"/>
</dbReference>
<comment type="subunit">
    <text evidence="3 8">Component of the Mediator complex.</text>
</comment>
<dbReference type="GO" id="GO:0006357">
    <property type="term" value="P:regulation of transcription by RNA polymerase II"/>
    <property type="evidence" value="ECO:0007669"/>
    <property type="project" value="InterPro"/>
</dbReference>
<dbReference type="InterPro" id="IPR019364">
    <property type="entry name" value="Mediatior_Med8_fun/met"/>
</dbReference>
<keyword evidence="7 8" id="KW-0539">Nucleus</keyword>
<dbReference type="Pfam" id="PF10232">
    <property type="entry name" value="Med8"/>
    <property type="match status" value="1"/>
</dbReference>
<evidence type="ECO:0000256" key="5">
    <source>
        <dbReference type="ARBA" id="ARBA00023159"/>
    </source>
</evidence>
<accession>A0A7R9Q0Y9</accession>
<keyword evidence="11" id="KW-1185">Reference proteome</keyword>
<evidence type="ECO:0000256" key="2">
    <source>
        <dbReference type="ARBA" id="ARBA00005716"/>
    </source>
</evidence>
<dbReference type="Proteomes" id="UP000759131">
    <property type="component" value="Unassembled WGS sequence"/>
</dbReference>
<feature type="region of interest" description="Disordered" evidence="9">
    <location>
        <begin position="197"/>
        <end position="225"/>
    </location>
</feature>
<evidence type="ECO:0000256" key="4">
    <source>
        <dbReference type="ARBA" id="ARBA00023015"/>
    </source>
</evidence>
<evidence type="ECO:0000313" key="10">
    <source>
        <dbReference type="EMBL" id="CAD7627603.1"/>
    </source>
</evidence>
<gene>
    <name evidence="8" type="primary">MED8</name>
    <name evidence="10" type="ORF">OSB1V03_LOCUS8029</name>
</gene>
<dbReference type="GO" id="GO:0016592">
    <property type="term" value="C:mediator complex"/>
    <property type="evidence" value="ECO:0007669"/>
    <property type="project" value="InterPro"/>
</dbReference>
<dbReference type="GO" id="GO:0000978">
    <property type="term" value="F:RNA polymerase II cis-regulatory region sequence-specific DNA binding"/>
    <property type="evidence" value="ECO:0007669"/>
    <property type="project" value="TreeGrafter"/>
</dbReference>
<evidence type="ECO:0000256" key="7">
    <source>
        <dbReference type="ARBA" id="ARBA00023242"/>
    </source>
</evidence>
<name>A0A7R9Q0Y9_9ACAR</name>
<evidence type="ECO:0000313" key="11">
    <source>
        <dbReference type="Proteomes" id="UP000759131"/>
    </source>
</evidence>
<dbReference type="EMBL" id="OC859453">
    <property type="protein sequence ID" value="CAD7627603.1"/>
    <property type="molecule type" value="Genomic_DNA"/>
</dbReference>
<protein>
    <recommendedName>
        <fullName evidence="8">Mediator of RNA polymerase II transcription subunit 8</fullName>
    </recommendedName>
    <alternativeName>
        <fullName evidence="8">Mediator complex subunit 8</fullName>
    </alternativeName>
</protein>
<dbReference type="OrthoDB" id="150687at2759"/>